<name>A0A2I2KKA4_9ACTN</name>
<dbReference type="SUPFAM" id="SSF55729">
    <property type="entry name" value="Acyl-CoA N-acyltransferases (Nat)"/>
    <property type="match status" value="1"/>
</dbReference>
<dbReference type="GO" id="GO:0016747">
    <property type="term" value="F:acyltransferase activity, transferring groups other than amino-acyl groups"/>
    <property type="evidence" value="ECO:0007669"/>
    <property type="project" value="InterPro"/>
</dbReference>
<evidence type="ECO:0000313" key="3">
    <source>
        <dbReference type="EMBL" id="SNQ46101.1"/>
    </source>
</evidence>
<keyword evidence="3" id="KW-0808">Transferase</keyword>
<reference evidence="3 4" key="1">
    <citation type="submission" date="2017-06" db="EMBL/GenBank/DDBJ databases">
        <authorList>
            <person name="Kim H.J."/>
            <person name="Triplett B.A."/>
        </authorList>
    </citation>
    <scope>NUCLEOTIDE SEQUENCE [LARGE SCALE GENOMIC DNA]</scope>
    <source>
        <strain evidence="3">FRACA_ARgP5</strain>
    </source>
</reference>
<keyword evidence="4" id="KW-1185">Reference proteome</keyword>
<proteinExistence type="predicted"/>
<accession>A0A2I2KKA4</accession>
<organism evidence="3 4">
    <name type="scientific">Frankia canadensis</name>
    <dbReference type="NCBI Taxonomy" id="1836972"/>
    <lineage>
        <taxon>Bacteria</taxon>
        <taxon>Bacillati</taxon>
        <taxon>Actinomycetota</taxon>
        <taxon>Actinomycetes</taxon>
        <taxon>Frankiales</taxon>
        <taxon>Frankiaceae</taxon>
        <taxon>Frankia</taxon>
    </lineage>
</organism>
<dbReference type="Gene3D" id="3.40.630.30">
    <property type="match status" value="1"/>
</dbReference>
<dbReference type="PANTHER" id="PTHR43072">
    <property type="entry name" value="N-ACETYLTRANSFERASE"/>
    <property type="match status" value="1"/>
</dbReference>
<dbReference type="Pfam" id="PF13420">
    <property type="entry name" value="Acetyltransf_4"/>
    <property type="match status" value="1"/>
</dbReference>
<evidence type="ECO:0000259" key="2">
    <source>
        <dbReference type="PROSITE" id="PS51186"/>
    </source>
</evidence>
<feature type="domain" description="N-acetyltransferase" evidence="2">
    <location>
        <begin position="2"/>
        <end position="154"/>
    </location>
</feature>
<protein>
    <submittedName>
        <fullName evidence="3">Acetyltransferase</fullName>
    </submittedName>
</protein>
<dbReference type="PANTHER" id="PTHR43072:SF8">
    <property type="entry name" value="ACYLTRANSFERASE FABY-RELATED"/>
    <property type="match status" value="1"/>
</dbReference>
<gene>
    <name evidence="3" type="ORF">FRACA_1250018</name>
</gene>
<dbReference type="OrthoDB" id="3173333at2"/>
<feature type="region of interest" description="Disordered" evidence="1">
    <location>
        <begin position="169"/>
        <end position="192"/>
    </location>
</feature>
<dbReference type="InterPro" id="IPR016181">
    <property type="entry name" value="Acyl_CoA_acyltransferase"/>
</dbReference>
<sequence>MVTIRSAVPADAAGVQAVYAPFVAASAATFDEELPSIEALRAQMTAAPRRPWLVAEAGDGMVVGYAYASAHGTRSSYRWSANTSIYLTSGQHRRGLGRRLYGVLIAEMRRLGYLNLYAGITLPNDASVGLHTSIGFAPVGVYPAVGYRLGAWRDVGWFGLALTGPPPDPPAEPLAWHPEDLLAPRPTGAGPS</sequence>
<dbReference type="InterPro" id="IPR000182">
    <property type="entry name" value="GNAT_dom"/>
</dbReference>
<dbReference type="RefSeq" id="WP_101830187.1">
    <property type="nucleotide sequence ID" value="NZ_FZMO01000030.1"/>
</dbReference>
<dbReference type="CDD" id="cd04301">
    <property type="entry name" value="NAT_SF"/>
    <property type="match status" value="1"/>
</dbReference>
<evidence type="ECO:0000256" key="1">
    <source>
        <dbReference type="SAM" id="MobiDB-lite"/>
    </source>
</evidence>
<dbReference type="AlphaFoldDB" id="A0A2I2KKA4"/>
<dbReference type="Proteomes" id="UP000234331">
    <property type="component" value="Unassembled WGS sequence"/>
</dbReference>
<dbReference type="EMBL" id="FZMO01000030">
    <property type="protein sequence ID" value="SNQ46101.1"/>
    <property type="molecule type" value="Genomic_DNA"/>
</dbReference>
<evidence type="ECO:0000313" key="4">
    <source>
        <dbReference type="Proteomes" id="UP000234331"/>
    </source>
</evidence>
<dbReference type="PROSITE" id="PS51186">
    <property type="entry name" value="GNAT"/>
    <property type="match status" value="1"/>
</dbReference>